<evidence type="ECO:0000256" key="5">
    <source>
        <dbReference type="ARBA" id="ARBA00013200"/>
    </source>
</evidence>
<dbReference type="NCBIfam" id="TIGR00317">
    <property type="entry name" value="cobS"/>
    <property type="match status" value="1"/>
</dbReference>
<dbReference type="GO" id="GO:0008818">
    <property type="term" value="F:cobalamin 5'-phosphate synthase activity"/>
    <property type="evidence" value="ECO:0007669"/>
    <property type="project" value="UniProtKB-UniRule"/>
</dbReference>
<evidence type="ECO:0000256" key="16">
    <source>
        <dbReference type="ARBA" id="ARBA00032853"/>
    </source>
</evidence>
<dbReference type="EC" id="2.7.8.26" evidence="5 19"/>
<feature type="transmembrane region" description="Helical" evidence="19">
    <location>
        <begin position="50"/>
        <end position="68"/>
    </location>
</feature>
<comment type="catalytic activity">
    <reaction evidence="17 19">
        <text>alpha-ribazole + adenosylcob(III)inamide-GDP = adenosylcob(III)alamin + GMP + H(+)</text>
        <dbReference type="Rhea" id="RHEA:16049"/>
        <dbReference type="ChEBI" id="CHEBI:10329"/>
        <dbReference type="ChEBI" id="CHEBI:15378"/>
        <dbReference type="ChEBI" id="CHEBI:18408"/>
        <dbReference type="ChEBI" id="CHEBI:58115"/>
        <dbReference type="ChEBI" id="CHEBI:60487"/>
        <dbReference type="EC" id="2.7.8.26"/>
    </reaction>
</comment>
<evidence type="ECO:0000256" key="13">
    <source>
        <dbReference type="ARBA" id="ARBA00023136"/>
    </source>
</evidence>
<evidence type="ECO:0000256" key="10">
    <source>
        <dbReference type="ARBA" id="ARBA00022692"/>
    </source>
</evidence>
<keyword evidence="12 19" id="KW-1133">Transmembrane helix</keyword>
<evidence type="ECO:0000256" key="19">
    <source>
        <dbReference type="HAMAP-Rule" id="MF_00719"/>
    </source>
</evidence>
<keyword evidence="7 19" id="KW-1003">Cell membrane</keyword>
<comment type="catalytic activity">
    <reaction evidence="18 19">
        <text>alpha-ribazole 5'-phosphate + adenosylcob(III)inamide-GDP = adenosylcob(III)alamin 5'-phosphate + GMP + H(+)</text>
        <dbReference type="Rhea" id="RHEA:23560"/>
        <dbReference type="ChEBI" id="CHEBI:15378"/>
        <dbReference type="ChEBI" id="CHEBI:57918"/>
        <dbReference type="ChEBI" id="CHEBI:58115"/>
        <dbReference type="ChEBI" id="CHEBI:60487"/>
        <dbReference type="ChEBI" id="CHEBI:60493"/>
        <dbReference type="EC" id="2.7.8.26"/>
    </reaction>
</comment>
<dbReference type="AlphaFoldDB" id="A0A0P7YXD0"/>
<feature type="transmembrane region" description="Helical" evidence="19">
    <location>
        <begin position="123"/>
        <end position="142"/>
    </location>
</feature>
<organism evidence="20 21">
    <name type="scientific">Phormidesmis priestleyi Ana</name>
    <dbReference type="NCBI Taxonomy" id="1666911"/>
    <lineage>
        <taxon>Bacteria</taxon>
        <taxon>Bacillati</taxon>
        <taxon>Cyanobacteriota</taxon>
        <taxon>Cyanophyceae</taxon>
        <taxon>Leptolyngbyales</taxon>
        <taxon>Leptolyngbyaceae</taxon>
        <taxon>Phormidesmis</taxon>
    </lineage>
</organism>
<evidence type="ECO:0000256" key="18">
    <source>
        <dbReference type="ARBA" id="ARBA00049504"/>
    </source>
</evidence>
<dbReference type="STRING" id="1666911.HLUCCA11_13120"/>
<comment type="caution">
    <text evidence="20">The sequence shown here is derived from an EMBL/GenBank/DDBJ whole genome shotgun (WGS) entry which is preliminary data.</text>
</comment>
<comment type="subcellular location">
    <subcellularLocation>
        <location evidence="2 19">Cell membrane</location>
        <topology evidence="2 19">Multi-pass membrane protein</topology>
    </subcellularLocation>
</comment>
<evidence type="ECO:0000256" key="9">
    <source>
        <dbReference type="ARBA" id="ARBA00022679"/>
    </source>
</evidence>
<dbReference type="GO" id="GO:0005886">
    <property type="term" value="C:plasma membrane"/>
    <property type="evidence" value="ECO:0007669"/>
    <property type="project" value="UniProtKB-SubCell"/>
</dbReference>
<protein>
    <recommendedName>
        <fullName evidence="6 19">Adenosylcobinamide-GDP ribazoletransferase</fullName>
        <ecNumber evidence="5 19">2.7.8.26</ecNumber>
    </recommendedName>
    <alternativeName>
        <fullName evidence="16 19">Cobalamin synthase</fullName>
    </alternativeName>
    <alternativeName>
        <fullName evidence="15 19">Cobalamin-5'-phosphate synthase</fullName>
    </alternativeName>
</protein>
<evidence type="ECO:0000256" key="15">
    <source>
        <dbReference type="ARBA" id="ARBA00032605"/>
    </source>
</evidence>
<dbReference type="GO" id="GO:0009236">
    <property type="term" value="P:cobalamin biosynthetic process"/>
    <property type="evidence" value="ECO:0007669"/>
    <property type="project" value="UniProtKB-UniRule"/>
</dbReference>
<evidence type="ECO:0000256" key="12">
    <source>
        <dbReference type="ARBA" id="ARBA00022989"/>
    </source>
</evidence>
<evidence type="ECO:0000256" key="17">
    <source>
        <dbReference type="ARBA" id="ARBA00048623"/>
    </source>
</evidence>
<keyword evidence="9 19" id="KW-0808">Transferase</keyword>
<evidence type="ECO:0000256" key="11">
    <source>
        <dbReference type="ARBA" id="ARBA00022842"/>
    </source>
</evidence>
<dbReference type="PATRIC" id="fig|1666911.3.peg.4839"/>
<dbReference type="PANTHER" id="PTHR34148">
    <property type="entry name" value="ADENOSYLCOBINAMIDE-GDP RIBAZOLETRANSFERASE"/>
    <property type="match status" value="1"/>
</dbReference>
<evidence type="ECO:0000256" key="3">
    <source>
        <dbReference type="ARBA" id="ARBA00004663"/>
    </source>
</evidence>
<evidence type="ECO:0000256" key="7">
    <source>
        <dbReference type="ARBA" id="ARBA00022475"/>
    </source>
</evidence>
<dbReference type="InterPro" id="IPR003805">
    <property type="entry name" value="CobS"/>
</dbReference>
<dbReference type="EMBL" id="LJZR01000016">
    <property type="protein sequence ID" value="KPQ34877.1"/>
    <property type="molecule type" value="Genomic_DNA"/>
</dbReference>
<keyword evidence="11 19" id="KW-0460">Magnesium</keyword>
<dbReference type="Proteomes" id="UP000050465">
    <property type="component" value="Unassembled WGS sequence"/>
</dbReference>
<evidence type="ECO:0000256" key="8">
    <source>
        <dbReference type="ARBA" id="ARBA00022573"/>
    </source>
</evidence>
<name>A0A0P7YXD0_9CYAN</name>
<evidence type="ECO:0000256" key="1">
    <source>
        <dbReference type="ARBA" id="ARBA00001946"/>
    </source>
</evidence>
<feature type="transmembrane region" description="Helical" evidence="19">
    <location>
        <begin position="163"/>
        <end position="185"/>
    </location>
</feature>
<dbReference type="Pfam" id="PF02654">
    <property type="entry name" value="CobS"/>
    <property type="match status" value="1"/>
</dbReference>
<dbReference type="HAMAP" id="MF_00719">
    <property type="entry name" value="CobS"/>
    <property type="match status" value="1"/>
</dbReference>
<evidence type="ECO:0000313" key="20">
    <source>
        <dbReference type="EMBL" id="KPQ34877.1"/>
    </source>
</evidence>
<keyword evidence="13 19" id="KW-0472">Membrane</keyword>
<feature type="transmembrane region" description="Helical" evidence="19">
    <location>
        <begin position="191"/>
        <end position="209"/>
    </location>
</feature>
<keyword evidence="8 19" id="KW-0169">Cobalamin biosynthesis</keyword>
<comment type="pathway">
    <text evidence="3 19">Cofactor biosynthesis; adenosylcobalamin biosynthesis; adenosylcobalamin from cob(II)yrinate a,c-diamide: step 7/7.</text>
</comment>
<evidence type="ECO:0000256" key="14">
    <source>
        <dbReference type="ARBA" id="ARBA00025228"/>
    </source>
</evidence>
<evidence type="ECO:0000256" key="2">
    <source>
        <dbReference type="ARBA" id="ARBA00004651"/>
    </source>
</evidence>
<comment type="cofactor">
    <cofactor evidence="1 19">
        <name>Mg(2+)</name>
        <dbReference type="ChEBI" id="CHEBI:18420"/>
    </cofactor>
</comment>
<comment type="similarity">
    <text evidence="4 19">Belongs to the CobS family.</text>
</comment>
<dbReference type="GO" id="GO:0051073">
    <property type="term" value="F:adenosylcobinamide-GDP ribazoletransferase activity"/>
    <property type="evidence" value="ECO:0007669"/>
    <property type="project" value="UniProtKB-UniRule"/>
</dbReference>
<dbReference type="UniPathway" id="UPA00148">
    <property type="reaction ID" value="UER00238"/>
</dbReference>
<feature type="transmembrane region" description="Helical" evidence="19">
    <location>
        <begin position="16"/>
        <end position="38"/>
    </location>
</feature>
<proteinExistence type="inferred from homology"/>
<reference evidence="20 21" key="1">
    <citation type="submission" date="2015-09" db="EMBL/GenBank/DDBJ databases">
        <title>Identification and resolution of microdiversity through metagenomic sequencing of parallel consortia.</title>
        <authorList>
            <person name="Nelson W.C."/>
            <person name="Romine M.F."/>
            <person name="Lindemann S.R."/>
        </authorList>
    </citation>
    <scope>NUCLEOTIDE SEQUENCE [LARGE SCALE GENOMIC DNA]</scope>
    <source>
        <strain evidence="20">Ana</strain>
    </source>
</reference>
<evidence type="ECO:0000313" key="21">
    <source>
        <dbReference type="Proteomes" id="UP000050465"/>
    </source>
</evidence>
<comment type="function">
    <text evidence="14 19">Joins adenosylcobinamide-GDP and alpha-ribazole to generate adenosylcobalamin (Ado-cobalamin). Also synthesizes adenosylcobalamin 5'-phosphate from adenosylcobinamide-GDP and alpha-ribazole 5'-phosphate.</text>
</comment>
<evidence type="ECO:0000256" key="6">
    <source>
        <dbReference type="ARBA" id="ARBA00015850"/>
    </source>
</evidence>
<feature type="transmembrane region" description="Helical" evidence="19">
    <location>
        <begin position="95"/>
        <end position="117"/>
    </location>
</feature>
<keyword evidence="10 19" id="KW-0812">Transmembrane</keyword>
<evidence type="ECO:0000256" key="4">
    <source>
        <dbReference type="ARBA" id="ARBA00010561"/>
    </source>
</evidence>
<accession>A0A0P7YXD0</accession>
<dbReference type="PANTHER" id="PTHR34148:SF1">
    <property type="entry name" value="ADENOSYLCOBINAMIDE-GDP RIBAZOLETRANSFERASE"/>
    <property type="match status" value="1"/>
</dbReference>
<sequence>MFYTCLPIPPRWPLEFRWIACWVPGVGIVVGGLLALAYEALSALRVPNGVSSVLVVALWIAVTGGLHLDGVMDTADGLAVPDANRRLAVMSDSRMGAFGGMALVVLILLKVMALAALPDDDRAFALVSVAVWGRWGQQWAIARYSYLKKEGKGAFHQAALPSVQYTLPSLAVIILISGSLGWFNIVSAAMVWRTMIGGFVIATLTSAYFNKKLGGHTGDTYGAVVEWTEALLLCSLTAL</sequence>
<gene>
    <name evidence="19 20" type="primary">cobS</name>
    <name evidence="20" type="ORF">HLUCCA11_13120</name>
</gene>